<feature type="transmembrane region" description="Helical" evidence="2">
    <location>
        <begin position="103"/>
        <end position="124"/>
    </location>
</feature>
<dbReference type="RefSeq" id="XP_051360890.1">
    <property type="nucleotide sequence ID" value="XM_051507977.1"/>
</dbReference>
<feature type="compositionally biased region" description="Polar residues" evidence="1">
    <location>
        <begin position="192"/>
        <end position="202"/>
    </location>
</feature>
<accession>A0A9Q0BDC2</accession>
<feature type="region of interest" description="Disordered" evidence="1">
    <location>
        <begin position="192"/>
        <end position="245"/>
    </location>
</feature>
<feature type="transmembrane region" description="Helical" evidence="2">
    <location>
        <begin position="60"/>
        <end position="82"/>
    </location>
</feature>
<reference evidence="3" key="2">
    <citation type="submission" date="2022-07" db="EMBL/GenBank/DDBJ databases">
        <authorList>
            <person name="Goncalves M.F.M."/>
            <person name="Hilario S."/>
            <person name="Van De Peer Y."/>
            <person name="Esteves A.C."/>
            <person name="Alves A."/>
        </authorList>
    </citation>
    <scope>NUCLEOTIDE SEQUENCE</scope>
    <source>
        <strain evidence="3">MUM 19.33</strain>
    </source>
</reference>
<keyword evidence="2" id="KW-0812">Transmembrane</keyword>
<evidence type="ECO:0000313" key="4">
    <source>
        <dbReference type="Proteomes" id="UP001055219"/>
    </source>
</evidence>
<comment type="caution">
    <text evidence="3">The sequence shown here is derived from an EMBL/GenBank/DDBJ whole genome shotgun (WGS) entry which is preliminary data.</text>
</comment>
<feature type="compositionally biased region" description="Polar residues" evidence="1">
    <location>
        <begin position="139"/>
        <end position="152"/>
    </location>
</feature>
<organism evidence="3 4">
    <name type="scientific">Emericellopsis cladophorae</name>
    <dbReference type="NCBI Taxonomy" id="2686198"/>
    <lineage>
        <taxon>Eukaryota</taxon>
        <taxon>Fungi</taxon>
        <taxon>Dikarya</taxon>
        <taxon>Ascomycota</taxon>
        <taxon>Pezizomycotina</taxon>
        <taxon>Sordariomycetes</taxon>
        <taxon>Hypocreomycetidae</taxon>
        <taxon>Hypocreales</taxon>
        <taxon>Bionectriaceae</taxon>
        <taxon>Emericellopsis</taxon>
    </lineage>
</organism>
<dbReference type="OrthoDB" id="5143314at2759"/>
<dbReference type="Proteomes" id="UP001055219">
    <property type="component" value="Unassembled WGS sequence"/>
</dbReference>
<protein>
    <submittedName>
        <fullName evidence="3">Uncharacterized protein</fullName>
    </submittedName>
</protein>
<feature type="region of interest" description="Disordered" evidence="1">
    <location>
        <begin position="134"/>
        <end position="166"/>
    </location>
</feature>
<dbReference type="GeneID" id="75833984"/>
<gene>
    <name evidence="3" type="ORF">J7T54_007510</name>
</gene>
<reference evidence="3" key="1">
    <citation type="journal article" date="2021" name="J Fungi (Basel)">
        <title>Genomic and Metabolomic Analyses of the Marine Fungus Emericellopsis cladophorae: Insights into Saltwater Adaptability Mechanisms and Its Biosynthetic Potential.</title>
        <authorList>
            <person name="Goncalves M.F.M."/>
            <person name="Hilario S."/>
            <person name="Van de Peer Y."/>
            <person name="Esteves A.C."/>
            <person name="Alves A."/>
        </authorList>
    </citation>
    <scope>NUCLEOTIDE SEQUENCE</scope>
    <source>
        <strain evidence="3">MUM 19.33</strain>
    </source>
</reference>
<evidence type="ECO:0000256" key="1">
    <source>
        <dbReference type="SAM" id="MobiDB-lite"/>
    </source>
</evidence>
<keyword evidence="2" id="KW-1133">Transmembrane helix</keyword>
<sequence>MPEILTMPIRRELFARSISDDTFGKLKASLDMVKRERTWKSKYRHKSKFAHKGSVAHWPIWAKVLIALAIVLIILFVGGFVFHGKKEYDRSRQTGRSIRWGKIFLGATKIALFLWIPIGAYRFVQARRNKGKYADITRESQQPPNNGGTTKPWSMAQAPSDADSKYEPMGYKSTVYDPYSAYASVEQPTTGRVTVTGASSRATGPAAPALGIHQPPPVHESGDLGTRTPSPSQMSFPPSPQPQYR</sequence>
<name>A0A9Q0BDC2_9HYPO</name>
<evidence type="ECO:0000256" key="2">
    <source>
        <dbReference type="SAM" id="Phobius"/>
    </source>
</evidence>
<dbReference type="EMBL" id="JAGIXG020000038">
    <property type="protein sequence ID" value="KAI6780034.1"/>
    <property type="molecule type" value="Genomic_DNA"/>
</dbReference>
<dbReference type="AlphaFoldDB" id="A0A9Q0BDC2"/>
<keyword evidence="4" id="KW-1185">Reference proteome</keyword>
<keyword evidence="2" id="KW-0472">Membrane</keyword>
<proteinExistence type="predicted"/>
<evidence type="ECO:0000313" key="3">
    <source>
        <dbReference type="EMBL" id="KAI6780034.1"/>
    </source>
</evidence>